<evidence type="ECO:0000256" key="2">
    <source>
        <dbReference type="ARBA" id="ARBA00022448"/>
    </source>
</evidence>
<name>A0ABR3WW63_9PEZI</name>
<evidence type="ECO:0000313" key="9">
    <source>
        <dbReference type="Proteomes" id="UP001583177"/>
    </source>
</evidence>
<keyword evidence="2" id="KW-0813">Transport</keyword>
<evidence type="ECO:0008006" key="10">
    <source>
        <dbReference type="Google" id="ProtNLM"/>
    </source>
</evidence>
<keyword evidence="9" id="KW-1185">Reference proteome</keyword>
<feature type="region of interest" description="Disordered" evidence="6">
    <location>
        <begin position="1"/>
        <end position="22"/>
    </location>
</feature>
<dbReference type="InterPro" id="IPR011701">
    <property type="entry name" value="MFS"/>
</dbReference>
<evidence type="ECO:0000256" key="5">
    <source>
        <dbReference type="ARBA" id="ARBA00023136"/>
    </source>
</evidence>
<dbReference type="EMBL" id="JAWRVE010000048">
    <property type="protein sequence ID" value="KAL1867903.1"/>
    <property type="molecule type" value="Genomic_DNA"/>
</dbReference>
<feature type="transmembrane region" description="Helical" evidence="7">
    <location>
        <begin position="114"/>
        <end position="134"/>
    </location>
</feature>
<evidence type="ECO:0000256" key="3">
    <source>
        <dbReference type="ARBA" id="ARBA00022692"/>
    </source>
</evidence>
<keyword evidence="5 7" id="KW-0472">Membrane</keyword>
<gene>
    <name evidence="8" type="ORF">Daus18300_006178</name>
</gene>
<dbReference type="Gene3D" id="1.20.1250.20">
    <property type="entry name" value="MFS general substrate transporter like domains"/>
    <property type="match status" value="1"/>
</dbReference>
<comment type="caution">
    <text evidence="8">The sequence shown here is derived from an EMBL/GenBank/DDBJ whole genome shotgun (WGS) entry which is preliminary data.</text>
</comment>
<feature type="transmembrane region" description="Helical" evidence="7">
    <location>
        <begin position="340"/>
        <end position="361"/>
    </location>
</feature>
<evidence type="ECO:0000256" key="7">
    <source>
        <dbReference type="SAM" id="Phobius"/>
    </source>
</evidence>
<feature type="transmembrane region" description="Helical" evidence="7">
    <location>
        <begin position="305"/>
        <end position="328"/>
    </location>
</feature>
<protein>
    <recommendedName>
        <fullName evidence="10">Allantoate permease</fullName>
    </recommendedName>
</protein>
<evidence type="ECO:0000256" key="1">
    <source>
        <dbReference type="ARBA" id="ARBA00004141"/>
    </source>
</evidence>
<sequence length="448" mass="49657">MGKPISFDSPVSEKKTPSEELEEWLTTTATPGVIVSETTSLSDKDEAFEFLQNNPRREELLAEGRAILDDPVKYEQLVRKIDLTVIPLLCVTYFLQAIDKTTLEANTHLVGQQYSYLGMLFWIGFLALELPTQLMAQRISRLGRYLGVNIIFWGITVTCTAACNTFAALAVCRTLLGAFECCVMPILVFITSMWYKKAEQGRRVSWHQVMAHCSMMVGGAISYGISFIDSGFAVWRIFYLTIGLITICAGVVVCLLLPDSPVKARRFTEAEKAAVLLRIRDNQSGTQNAKIKKLQILEAFKDGRILLVALITLLISVPAGGFTTFGTILTVSFGYTHQEALIFLVPTGFIGLCTVLGVGYLSDKSVIGTQSFRANEAPAYTSGKITIIACLSATCFLVVILRCWNNHLNKKNDKIRAGFSEAESEEMRARLAFADVADRQNPFFVYTH</sequence>
<evidence type="ECO:0000313" key="8">
    <source>
        <dbReference type="EMBL" id="KAL1867903.1"/>
    </source>
</evidence>
<reference evidence="8 9" key="1">
    <citation type="journal article" date="2024" name="IMA Fungus">
        <title>IMA Genome - F19 : A genome assembly and annotation guide to empower mycologists, including annotated draft genome sequences of Ceratocystis pirilliformis, Diaporthe australafricana, Fusarium ophioides, Paecilomyces lecythidis, and Sporothrix stenoceras.</title>
        <authorList>
            <person name="Aylward J."/>
            <person name="Wilson A.M."/>
            <person name="Visagie C.M."/>
            <person name="Spraker J."/>
            <person name="Barnes I."/>
            <person name="Buitendag C."/>
            <person name="Ceriani C."/>
            <person name="Del Mar Angel L."/>
            <person name="du Plessis D."/>
            <person name="Fuchs T."/>
            <person name="Gasser K."/>
            <person name="Kramer D."/>
            <person name="Li W."/>
            <person name="Munsamy K."/>
            <person name="Piso A."/>
            <person name="Price J.L."/>
            <person name="Sonnekus B."/>
            <person name="Thomas C."/>
            <person name="van der Nest A."/>
            <person name="van Dijk A."/>
            <person name="van Heerden A."/>
            <person name="van Vuuren N."/>
            <person name="Yilmaz N."/>
            <person name="Duong T.A."/>
            <person name="van der Merwe N.A."/>
            <person name="Wingfield M.J."/>
            <person name="Wingfield B.D."/>
        </authorList>
    </citation>
    <scope>NUCLEOTIDE SEQUENCE [LARGE SCALE GENOMIC DNA]</scope>
    <source>
        <strain evidence="8 9">CMW 18300</strain>
    </source>
</reference>
<evidence type="ECO:0000256" key="6">
    <source>
        <dbReference type="SAM" id="MobiDB-lite"/>
    </source>
</evidence>
<feature type="transmembrane region" description="Helical" evidence="7">
    <location>
        <begin position="207"/>
        <end position="225"/>
    </location>
</feature>
<dbReference type="PANTHER" id="PTHR43791">
    <property type="entry name" value="PERMEASE-RELATED"/>
    <property type="match status" value="1"/>
</dbReference>
<accession>A0ABR3WW63</accession>
<dbReference type="SUPFAM" id="SSF103473">
    <property type="entry name" value="MFS general substrate transporter"/>
    <property type="match status" value="1"/>
</dbReference>
<keyword evidence="4 7" id="KW-1133">Transmembrane helix</keyword>
<organism evidence="8 9">
    <name type="scientific">Diaporthe australafricana</name>
    <dbReference type="NCBI Taxonomy" id="127596"/>
    <lineage>
        <taxon>Eukaryota</taxon>
        <taxon>Fungi</taxon>
        <taxon>Dikarya</taxon>
        <taxon>Ascomycota</taxon>
        <taxon>Pezizomycotina</taxon>
        <taxon>Sordariomycetes</taxon>
        <taxon>Sordariomycetidae</taxon>
        <taxon>Diaporthales</taxon>
        <taxon>Diaporthaceae</taxon>
        <taxon>Diaporthe</taxon>
    </lineage>
</organism>
<dbReference type="Proteomes" id="UP001583177">
    <property type="component" value="Unassembled WGS sequence"/>
</dbReference>
<dbReference type="Pfam" id="PF07690">
    <property type="entry name" value="MFS_1"/>
    <property type="match status" value="1"/>
</dbReference>
<feature type="transmembrane region" description="Helical" evidence="7">
    <location>
        <begin position="175"/>
        <end position="195"/>
    </location>
</feature>
<feature type="transmembrane region" description="Helical" evidence="7">
    <location>
        <begin position="146"/>
        <end position="169"/>
    </location>
</feature>
<comment type="subcellular location">
    <subcellularLocation>
        <location evidence="1">Membrane</location>
        <topology evidence="1">Multi-pass membrane protein</topology>
    </subcellularLocation>
</comment>
<dbReference type="PANTHER" id="PTHR43791:SF36">
    <property type="entry name" value="TRANSPORTER, PUTATIVE (AFU_ORTHOLOGUE AFUA_6G08340)-RELATED"/>
    <property type="match status" value="1"/>
</dbReference>
<feature type="transmembrane region" description="Helical" evidence="7">
    <location>
        <begin position="382"/>
        <end position="401"/>
    </location>
</feature>
<evidence type="ECO:0000256" key="4">
    <source>
        <dbReference type="ARBA" id="ARBA00022989"/>
    </source>
</evidence>
<keyword evidence="3 7" id="KW-0812">Transmembrane</keyword>
<feature type="transmembrane region" description="Helical" evidence="7">
    <location>
        <begin position="237"/>
        <end position="257"/>
    </location>
</feature>
<dbReference type="InterPro" id="IPR036259">
    <property type="entry name" value="MFS_trans_sf"/>
</dbReference>
<proteinExistence type="predicted"/>